<dbReference type="OrthoDB" id="4966664at2"/>
<dbReference type="Pfam" id="PF00005">
    <property type="entry name" value="ABC_tran"/>
    <property type="match status" value="1"/>
</dbReference>
<evidence type="ECO:0000259" key="6">
    <source>
        <dbReference type="PROSITE" id="PS50893"/>
    </source>
</evidence>
<feature type="transmembrane region" description="Helical" evidence="5">
    <location>
        <begin position="59"/>
        <end position="77"/>
    </location>
</feature>
<dbReference type="Gene3D" id="1.20.1560.10">
    <property type="entry name" value="ABC transporter type 1, transmembrane domain"/>
    <property type="match status" value="1"/>
</dbReference>
<dbReference type="Proteomes" id="UP000198362">
    <property type="component" value="Unassembled WGS sequence"/>
</dbReference>
<dbReference type="SUPFAM" id="SSF52540">
    <property type="entry name" value="P-loop containing nucleoside triphosphate hydrolases"/>
    <property type="match status" value="1"/>
</dbReference>
<feature type="transmembrane region" description="Helical" evidence="5">
    <location>
        <begin position="274"/>
        <end position="295"/>
    </location>
</feature>
<evidence type="ECO:0000259" key="7">
    <source>
        <dbReference type="PROSITE" id="PS50929"/>
    </source>
</evidence>
<dbReference type="PANTHER" id="PTHR43394:SF1">
    <property type="entry name" value="ATP-BINDING CASSETTE SUB-FAMILY B MEMBER 10, MITOCHONDRIAL"/>
    <property type="match status" value="1"/>
</dbReference>
<dbReference type="AlphaFoldDB" id="A0A239NZF0"/>
<dbReference type="InterPro" id="IPR011527">
    <property type="entry name" value="ABC1_TM_dom"/>
</dbReference>
<keyword evidence="8" id="KW-0067">ATP-binding</keyword>
<accession>A0A239NZF0</accession>
<dbReference type="GO" id="GO:0015421">
    <property type="term" value="F:ABC-type oligopeptide transporter activity"/>
    <property type="evidence" value="ECO:0007669"/>
    <property type="project" value="TreeGrafter"/>
</dbReference>
<dbReference type="PANTHER" id="PTHR43394">
    <property type="entry name" value="ATP-DEPENDENT PERMEASE MDL1, MITOCHONDRIAL"/>
    <property type="match status" value="1"/>
</dbReference>
<feature type="domain" description="ABC transporter" evidence="6">
    <location>
        <begin position="328"/>
        <end position="555"/>
    </location>
</feature>
<keyword evidence="3 5" id="KW-1133">Transmembrane helix</keyword>
<dbReference type="CDD" id="cd07346">
    <property type="entry name" value="ABC_6TM_exporters"/>
    <property type="match status" value="1"/>
</dbReference>
<dbReference type="PROSITE" id="PS50929">
    <property type="entry name" value="ABC_TM1F"/>
    <property type="match status" value="1"/>
</dbReference>
<dbReference type="InterPro" id="IPR027417">
    <property type="entry name" value="P-loop_NTPase"/>
</dbReference>
<name>A0A239NZF0_9ACTN</name>
<dbReference type="RefSeq" id="WP_089253230.1">
    <property type="nucleotide sequence ID" value="NZ_FZPH01000012.1"/>
</dbReference>
<gene>
    <name evidence="8" type="ORF">SAMN05421812_11239</name>
</gene>
<feature type="transmembrane region" description="Helical" evidence="5">
    <location>
        <begin position="242"/>
        <end position="268"/>
    </location>
</feature>
<feature type="transmembrane region" description="Helical" evidence="5">
    <location>
        <begin position="162"/>
        <end position="182"/>
    </location>
</feature>
<evidence type="ECO:0000256" key="3">
    <source>
        <dbReference type="ARBA" id="ARBA00022989"/>
    </source>
</evidence>
<dbReference type="GO" id="GO:0005886">
    <property type="term" value="C:plasma membrane"/>
    <property type="evidence" value="ECO:0007669"/>
    <property type="project" value="UniProtKB-SubCell"/>
</dbReference>
<dbReference type="PROSITE" id="PS00211">
    <property type="entry name" value="ABC_TRANSPORTER_1"/>
    <property type="match status" value="1"/>
</dbReference>
<dbReference type="PROSITE" id="PS50893">
    <property type="entry name" value="ABC_TRANSPORTER_2"/>
    <property type="match status" value="1"/>
</dbReference>
<keyword evidence="9" id="KW-1185">Reference proteome</keyword>
<dbReference type="GO" id="GO:0005524">
    <property type="term" value="F:ATP binding"/>
    <property type="evidence" value="ECO:0007669"/>
    <property type="project" value="UniProtKB-KW"/>
</dbReference>
<dbReference type="Pfam" id="PF00664">
    <property type="entry name" value="ABC_membrane"/>
    <property type="match status" value="1"/>
</dbReference>
<protein>
    <submittedName>
        <fullName evidence="8">Putative ABC transport system ATP-binding protein</fullName>
    </submittedName>
</protein>
<dbReference type="InterPro" id="IPR039421">
    <property type="entry name" value="Type_1_exporter"/>
</dbReference>
<evidence type="ECO:0000256" key="4">
    <source>
        <dbReference type="ARBA" id="ARBA00023136"/>
    </source>
</evidence>
<evidence type="ECO:0000256" key="5">
    <source>
        <dbReference type="SAM" id="Phobius"/>
    </source>
</evidence>
<dbReference type="EMBL" id="FZPH01000012">
    <property type="protein sequence ID" value="SNT60216.1"/>
    <property type="molecule type" value="Genomic_DNA"/>
</dbReference>
<keyword evidence="2 5" id="KW-0812">Transmembrane</keyword>
<proteinExistence type="predicted"/>
<dbReference type="InterPro" id="IPR003439">
    <property type="entry name" value="ABC_transporter-like_ATP-bd"/>
</dbReference>
<evidence type="ECO:0000256" key="1">
    <source>
        <dbReference type="ARBA" id="ARBA00004651"/>
    </source>
</evidence>
<organism evidence="8 9">
    <name type="scientific">Asanoa hainanensis</name>
    <dbReference type="NCBI Taxonomy" id="560556"/>
    <lineage>
        <taxon>Bacteria</taxon>
        <taxon>Bacillati</taxon>
        <taxon>Actinomycetota</taxon>
        <taxon>Actinomycetes</taxon>
        <taxon>Micromonosporales</taxon>
        <taxon>Micromonosporaceae</taxon>
        <taxon>Asanoa</taxon>
    </lineage>
</organism>
<dbReference type="Gene3D" id="3.40.50.300">
    <property type="entry name" value="P-loop containing nucleotide triphosphate hydrolases"/>
    <property type="match status" value="1"/>
</dbReference>
<feature type="transmembrane region" description="Helical" evidence="5">
    <location>
        <begin position="21"/>
        <end position="47"/>
    </location>
</feature>
<dbReference type="SUPFAM" id="SSF90123">
    <property type="entry name" value="ABC transporter transmembrane region"/>
    <property type="match status" value="1"/>
</dbReference>
<sequence>MAEAEPTRRLIGEMFRRQRRGVALTAGFWSLHQVCEALVPVAIGLVIDQAVGTGSTWAMVWSVLGVFALFTALTMGWRTGLWFLSKAELEEAHLLRLQVVRRVVTGRGISTDRQTGELLSIATSDTQNAAELLEIGSRVVSASLGLVVSTVVLLRIDRSLGIGLVVGIPILVLALNALGPVVERHTSAQQESLGQAAGTASDLLTGLRPLRGFGGVDEAARRYRTASRTSLRANVGAIKAGSAFVSVSTFTTGLLIAVVSALSGWFALRGRITIGELITIVGLAAFLTDPVLNLAHCVFQLATSRASAARVAEVLAAPERAASGDAQAQAGAVVLDQVHTPGLDGLTLTVEPGELVGVVTTEIAAADAVTDLLAGARVPEQGTVTLAGTPLAEIDIADLRRAMLVEPHAVDLFGETLREALRTDDGQVDDAAMTGAMTAAAMTDLGQELDHALLDHGANLSGGQRQRVAVARALLADRPVTVFRDPTTAVDAVTEHAIADGLRRQRVGRSTVLVTTSAPLLDRCDRVVFVDGGRVAATGGHRTLLDLPAYADVVLR</sequence>
<reference evidence="8 9" key="1">
    <citation type="submission" date="2017-06" db="EMBL/GenBank/DDBJ databases">
        <authorList>
            <person name="Kim H.J."/>
            <person name="Triplett B.A."/>
        </authorList>
    </citation>
    <scope>NUCLEOTIDE SEQUENCE [LARGE SCALE GENOMIC DNA]</scope>
    <source>
        <strain evidence="8 9">CGMCC 4.5593</strain>
    </source>
</reference>
<keyword evidence="4 5" id="KW-0472">Membrane</keyword>
<comment type="subcellular location">
    <subcellularLocation>
        <location evidence="1">Cell membrane</location>
        <topology evidence="1">Multi-pass membrane protein</topology>
    </subcellularLocation>
</comment>
<dbReference type="InterPro" id="IPR017871">
    <property type="entry name" value="ABC_transporter-like_CS"/>
</dbReference>
<dbReference type="GO" id="GO:0016887">
    <property type="term" value="F:ATP hydrolysis activity"/>
    <property type="evidence" value="ECO:0007669"/>
    <property type="project" value="InterPro"/>
</dbReference>
<evidence type="ECO:0000256" key="2">
    <source>
        <dbReference type="ARBA" id="ARBA00022692"/>
    </source>
</evidence>
<evidence type="ECO:0000313" key="9">
    <source>
        <dbReference type="Proteomes" id="UP000198362"/>
    </source>
</evidence>
<keyword evidence="8" id="KW-0547">Nucleotide-binding</keyword>
<feature type="domain" description="ABC transmembrane type-1" evidence="7">
    <location>
        <begin position="31"/>
        <end position="303"/>
    </location>
</feature>
<dbReference type="InterPro" id="IPR036640">
    <property type="entry name" value="ABC1_TM_sf"/>
</dbReference>
<evidence type="ECO:0000313" key="8">
    <source>
        <dbReference type="EMBL" id="SNT60216.1"/>
    </source>
</evidence>